<dbReference type="GO" id="GO:0003955">
    <property type="term" value="F:NAD(P)H dehydrogenase (quinone) activity"/>
    <property type="evidence" value="ECO:0007669"/>
    <property type="project" value="TreeGrafter"/>
</dbReference>
<dbReference type="InterPro" id="IPR003680">
    <property type="entry name" value="Flavodoxin_fold"/>
</dbReference>
<dbReference type="Pfam" id="PF02525">
    <property type="entry name" value="Flavodoxin_2"/>
    <property type="match status" value="1"/>
</dbReference>
<reference evidence="3 4" key="1">
    <citation type="submission" date="2018-10" db="EMBL/GenBank/DDBJ databases">
        <title>Parasedimentitalea marina sp. nov., a psychrophilic bacterium isolated from deep seawater of the New Britain Trench.</title>
        <authorList>
            <person name="Cao J."/>
        </authorList>
    </citation>
    <scope>NUCLEOTIDE SEQUENCE [LARGE SCALE GENOMIC DNA]</scope>
    <source>
        <strain evidence="3 4">W43</strain>
    </source>
</reference>
<keyword evidence="4" id="KW-1185">Reference proteome</keyword>
<gene>
    <name evidence="3" type="ORF">EBB79_08905</name>
</gene>
<feature type="domain" description="Flavodoxin-like fold" evidence="2">
    <location>
        <begin position="1"/>
        <end position="157"/>
    </location>
</feature>
<dbReference type="InterPro" id="IPR029039">
    <property type="entry name" value="Flavoprotein-like_sf"/>
</dbReference>
<evidence type="ECO:0000259" key="2">
    <source>
        <dbReference type="Pfam" id="PF02525"/>
    </source>
</evidence>
<dbReference type="RefSeq" id="WP_127748557.1">
    <property type="nucleotide sequence ID" value="NZ_CP033219.1"/>
</dbReference>
<dbReference type="AlphaFoldDB" id="A0A3T0N1X6"/>
<dbReference type="Gene3D" id="3.40.50.360">
    <property type="match status" value="1"/>
</dbReference>
<protein>
    <submittedName>
        <fullName evidence="3">Flavodoxin family protein</fullName>
    </submittedName>
</protein>
<evidence type="ECO:0000313" key="4">
    <source>
        <dbReference type="Proteomes" id="UP000283063"/>
    </source>
</evidence>
<keyword evidence="1" id="KW-0560">Oxidoreductase</keyword>
<dbReference type="Proteomes" id="UP000283063">
    <property type="component" value="Chromosome"/>
</dbReference>
<dbReference type="InterPro" id="IPR046980">
    <property type="entry name" value="KefG/KefF"/>
</dbReference>
<dbReference type="KEGG" id="sedi:EBB79_08905"/>
<evidence type="ECO:0000313" key="3">
    <source>
        <dbReference type="EMBL" id="AZV78001.1"/>
    </source>
</evidence>
<sequence>MKTLVLSAHPDLSSSIVNQKWFQALSNVAGVTTRDLSSVGGPEMRFDLTVEQSLLQNHDRIVLQFPFYWYSSPPVLKAWLDQVLLLGFAYGPGGNQLHGKELGLAISTGGPADSFQAGAFNNFSMPELLTPFQQTALMVGMTYLPPFVLHSAMSRDQSKLNASVPSLISYATERLLEPDPTMTRVASAENAGTRWVIENSTAPDNPAAP</sequence>
<evidence type="ECO:0000256" key="1">
    <source>
        <dbReference type="ARBA" id="ARBA00023002"/>
    </source>
</evidence>
<organism evidence="3 4">
    <name type="scientific">Parasedimentitalea marina</name>
    <dbReference type="NCBI Taxonomy" id="2483033"/>
    <lineage>
        <taxon>Bacteria</taxon>
        <taxon>Pseudomonadati</taxon>
        <taxon>Pseudomonadota</taxon>
        <taxon>Alphaproteobacteria</taxon>
        <taxon>Rhodobacterales</taxon>
        <taxon>Paracoccaceae</taxon>
        <taxon>Parasedimentitalea</taxon>
    </lineage>
</organism>
<proteinExistence type="predicted"/>
<name>A0A3T0N1X6_9RHOB</name>
<dbReference type="PANTHER" id="PTHR47307">
    <property type="entry name" value="GLUTATHIONE-REGULATED POTASSIUM-EFFLUX SYSTEM ANCILLARY PROTEIN KEFG"/>
    <property type="match status" value="1"/>
</dbReference>
<dbReference type="GO" id="GO:0009055">
    <property type="term" value="F:electron transfer activity"/>
    <property type="evidence" value="ECO:0007669"/>
    <property type="project" value="TreeGrafter"/>
</dbReference>
<dbReference type="PANTHER" id="PTHR47307:SF1">
    <property type="entry name" value="GLUTATHIONE-REGULATED POTASSIUM-EFFLUX SYSTEM ANCILLARY PROTEIN KEFG"/>
    <property type="match status" value="1"/>
</dbReference>
<dbReference type="OrthoDB" id="9798454at2"/>
<dbReference type="SUPFAM" id="SSF52218">
    <property type="entry name" value="Flavoproteins"/>
    <property type="match status" value="1"/>
</dbReference>
<accession>A0A3T0N1X6</accession>
<dbReference type="EMBL" id="CP033219">
    <property type="protein sequence ID" value="AZV78001.1"/>
    <property type="molecule type" value="Genomic_DNA"/>
</dbReference>
<dbReference type="GO" id="GO:0010181">
    <property type="term" value="F:FMN binding"/>
    <property type="evidence" value="ECO:0007669"/>
    <property type="project" value="TreeGrafter"/>
</dbReference>